<evidence type="ECO:0000313" key="1">
    <source>
        <dbReference type="EMBL" id="KAJ4459974.1"/>
    </source>
</evidence>
<accession>A0ABQ8ULA0</accession>
<reference evidence="1" key="1">
    <citation type="journal article" date="2022" name="bioRxiv">
        <title>Genomics of Preaxostyla Flagellates Illuminates Evolutionary Transitions and the Path Towards Mitochondrial Loss.</title>
        <authorList>
            <person name="Novak L.V.F."/>
            <person name="Treitli S.C."/>
            <person name="Pyrih J."/>
            <person name="Halakuc P."/>
            <person name="Pipaliya S.V."/>
            <person name="Vacek V."/>
            <person name="Brzon O."/>
            <person name="Soukal P."/>
            <person name="Eme L."/>
            <person name="Dacks J.B."/>
            <person name="Karnkowska A."/>
            <person name="Elias M."/>
            <person name="Hampl V."/>
        </authorList>
    </citation>
    <scope>NUCLEOTIDE SEQUENCE</scope>
    <source>
        <strain evidence="1">RCP-MX</strain>
    </source>
</reference>
<evidence type="ECO:0000313" key="2">
    <source>
        <dbReference type="Proteomes" id="UP001141327"/>
    </source>
</evidence>
<name>A0ABQ8ULA0_9EUKA</name>
<dbReference type="Proteomes" id="UP001141327">
    <property type="component" value="Unassembled WGS sequence"/>
</dbReference>
<comment type="caution">
    <text evidence="1">The sequence shown here is derived from an EMBL/GenBank/DDBJ whole genome shotgun (WGS) entry which is preliminary data.</text>
</comment>
<protein>
    <submittedName>
        <fullName evidence="1">Uncharacterized protein</fullName>
    </submittedName>
</protein>
<dbReference type="SUPFAM" id="SSF52047">
    <property type="entry name" value="RNI-like"/>
    <property type="match status" value="2"/>
</dbReference>
<dbReference type="InterPro" id="IPR032675">
    <property type="entry name" value="LRR_dom_sf"/>
</dbReference>
<gene>
    <name evidence="1" type="ORF">PAPYR_4051</name>
</gene>
<dbReference type="EMBL" id="JAPMOS010000016">
    <property type="protein sequence ID" value="KAJ4459974.1"/>
    <property type="molecule type" value="Genomic_DNA"/>
</dbReference>
<keyword evidence="2" id="KW-1185">Reference proteome</keyword>
<dbReference type="PANTHER" id="PTHR13318:SF190">
    <property type="entry name" value="PARTNER OF PAIRED, ISOFORM B"/>
    <property type="match status" value="1"/>
</dbReference>
<proteinExistence type="predicted"/>
<dbReference type="PANTHER" id="PTHR13318">
    <property type="entry name" value="PARTNER OF PAIRED, ISOFORM B-RELATED"/>
    <property type="match status" value="1"/>
</dbReference>
<sequence>MLSGLPVELLWDVVAKSSFSLGQYCILIATCHEIRSRMLGTATVLDFQLPCSFSDEQPALAPIVPSAQAVSALVGPCRNLKELKFSPDYGLTGCGKDTEIWSKWVTPAFSGHDCLRVLHMPPFFRGWSDSALVGILSLIGSSLEELYLGDASHPSDHVSDPQHLMVAIGVRCPKLRVLEMHSADSPTEIAVLAPLCPRLERLVIKTGSCAFLEAFPGLCSFSDLNGLSMTRLDTATDSLHAMLLDAPAALSEFHCSRLPGDLDHLPALLSATPTVSIPMALLAEEADPVSALLDMPQIKHLRLQRPFQDPDELEELEEDCCQLAKGQLTALVGRLESFSIEHYQITPILSTLQLHGPTLRTLDLGVLFVEGECALDCPCLTTLIWGARHPKPLHLHCPALRTLRLANLDTICLPQPSDALPALERLVVTYERMTRHSPYLLRLAQCFPALRSLAVTTMDAGALEMCLANPPPSLVKLDWNVKVTSDFEQTIRLPPQLVSLDLRVDGFVKDDVARLDLNAPGVSHLVVSSSHPLPISLDCPRLTRCTIRGDCTGLTIAPGAPLRELSLTCDRLPTDGLEGSLRRFASTLRAVNLEVNASKYRLINPEIFGAMPHLASLSLKQVLPTGPLRCPHLVKLCLTDRSGHAQEISLKCPVLEELHLLPSLSWKRITVGPMPYLLRWDMPFRFFSIVRKTS</sequence>
<organism evidence="1 2">
    <name type="scientific">Paratrimastix pyriformis</name>
    <dbReference type="NCBI Taxonomy" id="342808"/>
    <lineage>
        <taxon>Eukaryota</taxon>
        <taxon>Metamonada</taxon>
        <taxon>Preaxostyla</taxon>
        <taxon>Paratrimastigidae</taxon>
        <taxon>Paratrimastix</taxon>
    </lineage>
</organism>
<dbReference type="Gene3D" id="3.80.10.10">
    <property type="entry name" value="Ribonuclease Inhibitor"/>
    <property type="match status" value="3"/>
</dbReference>